<accession>A0A086JBU1</accession>
<dbReference type="EMBL" id="AEYH02003287">
    <property type="protein sequence ID" value="KFG29609.1"/>
    <property type="molecule type" value="Genomic_DNA"/>
</dbReference>
<evidence type="ECO:0000313" key="1">
    <source>
        <dbReference type="EMBL" id="KFG29609.1"/>
    </source>
</evidence>
<gene>
    <name evidence="1" type="ORF">TGFOU_407700</name>
</gene>
<dbReference type="AlphaFoldDB" id="A0A086JBU1"/>
<feature type="non-terminal residue" evidence="1">
    <location>
        <position position="45"/>
    </location>
</feature>
<reference evidence="1 2" key="1">
    <citation type="submission" date="2014-07" db="EMBL/GenBank/DDBJ databases">
        <authorList>
            <person name="Sibley D."/>
            <person name="Venepally P."/>
            <person name="Karamycheva S."/>
            <person name="Hadjithomas M."/>
            <person name="Khan A."/>
            <person name="Brunk B."/>
            <person name="Roos D."/>
            <person name="Caler E."/>
            <person name="Lorenzi H."/>
        </authorList>
    </citation>
    <scope>NUCLEOTIDE SEQUENCE [LARGE SCALE GENOMIC DNA]</scope>
    <source>
        <strain evidence="1 2">FOU</strain>
    </source>
</reference>
<comment type="caution">
    <text evidence="1">The sequence shown here is derived from an EMBL/GenBank/DDBJ whole genome shotgun (WGS) entry which is preliminary data.</text>
</comment>
<dbReference type="VEuPathDB" id="ToxoDB:TGFOU_407700"/>
<protein>
    <submittedName>
        <fullName evidence="1">Putative C2 domain protein</fullName>
    </submittedName>
</protein>
<sequence>MPCLTLQEKIANRGKNKGGYTREATIGFKRHQLADQAKYVFQQRQ</sequence>
<evidence type="ECO:0000313" key="2">
    <source>
        <dbReference type="Proteomes" id="UP000028838"/>
    </source>
</evidence>
<name>A0A086JBU1_TOXGO</name>
<organism evidence="1 2">
    <name type="scientific">Toxoplasma gondii FOU</name>
    <dbReference type="NCBI Taxonomy" id="943167"/>
    <lineage>
        <taxon>Eukaryota</taxon>
        <taxon>Sar</taxon>
        <taxon>Alveolata</taxon>
        <taxon>Apicomplexa</taxon>
        <taxon>Conoidasida</taxon>
        <taxon>Coccidia</taxon>
        <taxon>Eucoccidiorida</taxon>
        <taxon>Eimeriorina</taxon>
        <taxon>Sarcocystidae</taxon>
        <taxon>Toxoplasma</taxon>
    </lineage>
</organism>
<dbReference type="Proteomes" id="UP000028838">
    <property type="component" value="Unassembled WGS sequence"/>
</dbReference>
<proteinExistence type="predicted"/>